<name>A0A1C6RHI7_9ACTN</name>
<dbReference type="CDD" id="cd00093">
    <property type="entry name" value="HTH_XRE"/>
    <property type="match status" value="1"/>
</dbReference>
<evidence type="ECO:0000313" key="5">
    <source>
        <dbReference type="EMBL" id="SCL43353.1"/>
    </source>
</evidence>
<accession>A0A1C6RHI7</accession>
<sequence length="149" mass="16505">MSWGYVRIVRTCYNLHMSERGVAYAFWLRVRSEQATRGWTDDELKERSGIARTTIDRLAKGKRPPLARVVNSLAKALDIDNDEAHRLAGRLPGEPDQAEGEPSPAERRISAREAVLNDPDLNDQQRAVILGVIDLITGGGGEDQGRQAS</sequence>
<protein>
    <submittedName>
        <fullName evidence="3">DNA-binding transcriptional regulator, XRE-family HTH domain</fullName>
    </submittedName>
</protein>
<dbReference type="GO" id="GO:0003677">
    <property type="term" value="F:DNA binding"/>
    <property type="evidence" value="ECO:0007669"/>
    <property type="project" value="UniProtKB-KW"/>
</dbReference>
<feature type="region of interest" description="Disordered" evidence="1">
    <location>
        <begin position="87"/>
        <end position="107"/>
    </location>
</feature>
<evidence type="ECO:0000313" key="4">
    <source>
        <dbReference type="EMBL" id="SCL16995.1"/>
    </source>
</evidence>
<reference evidence="3" key="1">
    <citation type="submission" date="2016-06" db="EMBL/GenBank/DDBJ databases">
        <authorList>
            <person name="Kjaerup R.B."/>
            <person name="Dalgaard T.S."/>
            <person name="Juul-Madsen H.R."/>
        </authorList>
    </citation>
    <scope>NUCLEOTIDE SEQUENCE [LARGE SCALE GENOMIC DNA]</scope>
    <source>
        <strain evidence="3">DSM 43817</strain>
    </source>
</reference>
<evidence type="ECO:0000313" key="3">
    <source>
        <dbReference type="EMBL" id="SCL16509.1"/>
    </source>
</evidence>
<evidence type="ECO:0000256" key="1">
    <source>
        <dbReference type="SAM" id="MobiDB-lite"/>
    </source>
</evidence>
<dbReference type="AlphaFoldDB" id="A0A1C6RHI7"/>
<dbReference type="EMBL" id="FMHW01000001">
    <property type="protein sequence ID" value="SCL16509.1"/>
    <property type="molecule type" value="Genomic_DNA"/>
</dbReference>
<dbReference type="InterPro" id="IPR001387">
    <property type="entry name" value="Cro/C1-type_HTH"/>
</dbReference>
<gene>
    <name evidence="3" type="ORF">GA0074692_0045</name>
    <name evidence="4" type="ORF">GA0074692_0063</name>
    <name evidence="5" type="ORF">GA0074692_6837</name>
</gene>
<dbReference type="OrthoDB" id="3385973at2"/>
<proteinExistence type="predicted"/>
<dbReference type="Pfam" id="PF01381">
    <property type="entry name" value="HTH_3"/>
    <property type="match status" value="1"/>
</dbReference>
<dbReference type="Gene3D" id="1.10.260.40">
    <property type="entry name" value="lambda repressor-like DNA-binding domains"/>
    <property type="match status" value="1"/>
</dbReference>
<reference evidence="6" key="2">
    <citation type="submission" date="2016-06" db="EMBL/GenBank/DDBJ databases">
        <authorList>
            <person name="Varghese N."/>
            <person name="Submissions Spin"/>
        </authorList>
    </citation>
    <scope>NUCLEOTIDE SEQUENCE [LARGE SCALE GENOMIC DNA]</scope>
    <source>
        <strain evidence="6">DSM 43817</strain>
    </source>
</reference>
<dbReference type="Proteomes" id="UP000198959">
    <property type="component" value="Unassembled WGS sequence"/>
</dbReference>
<dbReference type="EMBL" id="FMHW01000002">
    <property type="protein sequence ID" value="SCL16995.1"/>
    <property type="molecule type" value="Genomic_DNA"/>
</dbReference>
<dbReference type="STRING" id="145854.GA0074692_0045"/>
<keyword evidence="6" id="KW-1185">Reference proteome</keyword>
<evidence type="ECO:0000313" key="6">
    <source>
        <dbReference type="Proteomes" id="UP000198959"/>
    </source>
</evidence>
<dbReference type="InterPro" id="IPR010982">
    <property type="entry name" value="Lambda_DNA-bd_dom_sf"/>
</dbReference>
<keyword evidence="3" id="KW-0238">DNA-binding</keyword>
<dbReference type="RefSeq" id="WP_091638494.1">
    <property type="nucleotide sequence ID" value="NZ_FMHW01000001.1"/>
</dbReference>
<dbReference type="SUPFAM" id="SSF47413">
    <property type="entry name" value="lambda repressor-like DNA-binding domains"/>
    <property type="match status" value="1"/>
</dbReference>
<organism evidence="3 6">
    <name type="scientific">Micromonospora pallida</name>
    <dbReference type="NCBI Taxonomy" id="145854"/>
    <lineage>
        <taxon>Bacteria</taxon>
        <taxon>Bacillati</taxon>
        <taxon>Actinomycetota</taxon>
        <taxon>Actinomycetes</taxon>
        <taxon>Micromonosporales</taxon>
        <taxon>Micromonosporaceae</taxon>
        <taxon>Micromonospora</taxon>
    </lineage>
</organism>
<feature type="domain" description="HTH cro/C1-type" evidence="2">
    <location>
        <begin position="37"/>
        <end position="80"/>
    </location>
</feature>
<evidence type="ECO:0000259" key="2">
    <source>
        <dbReference type="Pfam" id="PF01381"/>
    </source>
</evidence>
<dbReference type="EMBL" id="FMHW01000004">
    <property type="protein sequence ID" value="SCL43353.1"/>
    <property type="molecule type" value="Genomic_DNA"/>
</dbReference>